<evidence type="ECO:0000256" key="5">
    <source>
        <dbReference type="ARBA" id="ARBA00023136"/>
    </source>
</evidence>
<feature type="transmembrane region" description="Helical" evidence="6">
    <location>
        <begin position="238"/>
        <end position="257"/>
    </location>
</feature>
<accession>A0A1A0P809</accession>
<feature type="transmembrane region" description="Helical" evidence="6">
    <location>
        <begin position="322"/>
        <end position="340"/>
    </location>
</feature>
<feature type="transmembrane region" description="Helical" evidence="6">
    <location>
        <begin position="285"/>
        <end position="310"/>
    </location>
</feature>
<evidence type="ECO:0000256" key="1">
    <source>
        <dbReference type="ARBA" id="ARBA00004141"/>
    </source>
</evidence>
<organism evidence="7 8">
    <name type="scientific">Mycolicibacterium conceptionense</name>
    <dbReference type="NCBI Taxonomy" id="451644"/>
    <lineage>
        <taxon>Bacteria</taxon>
        <taxon>Bacillati</taxon>
        <taxon>Actinomycetota</taxon>
        <taxon>Actinomycetes</taxon>
        <taxon>Mycobacteriales</taxon>
        <taxon>Mycobacteriaceae</taxon>
        <taxon>Mycolicibacterium</taxon>
    </lineage>
</organism>
<dbReference type="AlphaFoldDB" id="A0A1A0P809"/>
<feature type="transmembrane region" description="Helical" evidence="6">
    <location>
        <begin position="386"/>
        <end position="406"/>
    </location>
</feature>
<feature type="transmembrane region" description="Helical" evidence="6">
    <location>
        <begin position="346"/>
        <end position="365"/>
    </location>
</feature>
<sequence>MLEDTKTRVVPSWLLLGPAFVAAIAYVDPGNVAANVSAGAQFGYLLVWVIVVANAMAGLVQYLSAKLGLVTGRTLPEVVADHTRTPTRLAYWLQAELVAVATDLAEVVGGAIALHLLFDLPLLVGGVITGAVSLLLLSVQNRRGQGVFERVITGLLMIIAIGFLTSLFVKTPPAAEVAAGLIPRFQGAESLLLATAMLGATVMPHAVYLHSGLARDRHGHLQPGAVRRRLLRITRYDVGLAMLLAGAVNLAMLLVAATNLQGHDNTDSIEGAHAAVRDTLGPTVALLFAIGLLASGLASTSVGAYAGAMIMQGLLRRSYPLLLRRLVTLIPALVILAIGVDPSRALVLSQVVLSFGIPLALIPLVRLTSKASLMGDDVNHKVTTGLGWGVAGLISVLNVVLIYLTVTG</sequence>
<evidence type="ECO:0000256" key="6">
    <source>
        <dbReference type="SAM" id="Phobius"/>
    </source>
</evidence>
<name>A0A1A0P809_9MYCO</name>
<reference evidence="7 8" key="1">
    <citation type="submission" date="2016-06" db="EMBL/GenBank/DDBJ databases">
        <authorList>
            <person name="Kjaerup R.B."/>
            <person name="Dalgaard T.S."/>
            <person name="Juul-Madsen H.R."/>
        </authorList>
    </citation>
    <scope>NUCLEOTIDE SEQUENCE [LARGE SCALE GENOMIC DNA]</scope>
    <source>
        <strain evidence="7 8">ACS1953</strain>
    </source>
</reference>
<evidence type="ECO:0000313" key="8">
    <source>
        <dbReference type="Proteomes" id="UP000093779"/>
    </source>
</evidence>
<evidence type="ECO:0000256" key="4">
    <source>
        <dbReference type="ARBA" id="ARBA00022989"/>
    </source>
</evidence>
<comment type="caution">
    <text evidence="7">The sequence shown here is derived from an EMBL/GenBank/DDBJ whole genome shotgun (WGS) entry which is preliminary data.</text>
</comment>
<dbReference type="InterPro" id="IPR001046">
    <property type="entry name" value="NRAMP_fam"/>
</dbReference>
<feature type="transmembrane region" description="Helical" evidence="6">
    <location>
        <begin position="91"/>
        <end position="114"/>
    </location>
</feature>
<feature type="transmembrane region" description="Helical" evidence="6">
    <location>
        <begin position="151"/>
        <end position="170"/>
    </location>
</feature>
<dbReference type="GO" id="GO:0005886">
    <property type="term" value="C:plasma membrane"/>
    <property type="evidence" value="ECO:0007669"/>
    <property type="project" value="TreeGrafter"/>
</dbReference>
<dbReference type="NCBIfam" id="TIGR01197">
    <property type="entry name" value="nramp"/>
    <property type="match status" value="1"/>
</dbReference>
<dbReference type="RefSeq" id="WP_064896830.1">
    <property type="nucleotide sequence ID" value="NZ_JBEUKP010000006.1"/>
</dbReference>
<dbReference type="PRINTS" id="PR00447">
    <property type="entry name" value="NATRESASSCMP"/>
</dbReference>
<comment type="subcellular location">
    <subcellularLocation>
        <location evidence="1">Membrane</location>
        <topology evidence="1">Multi-pass membrane protein</topology>
    </subcellularLocation>
</comment>
<dbReference type="GO" id="GO:0005384">
    <property type="term" value="F:manganese ion transmembrane transporter activity"/>
    <property type="evidence" value="ECO:0007669"/>
    <property type="project" value="TreeGrafter"/>
</dbReference>
<dbReference type="GO" id="GO:0015086">
    <property type="term" value="F:cadmium ion transmembrane transporter activity"/>
    <property type="evidence" value="ECO:0007669"/>
    <property type="project" value="TreeGrafter"/>
</dbReference>
<feature type="transmembrane region" description="Helical" evidence="6">
    <location>
        <begin position="120"/>
        <end position="139"/>
    </location>
</feature>
<keyword evidence="5 6" id="KW-0472">Membrane</keyword>
<dbReference type="Pfam" id="PF01566">
    <property type="entry name" value="Nramp"/>
    <property type="match status" value="1"/>
</dbReference>
<feature type="transmembrane region" description="Helical" evidence="6">
    <location>
        <begin position="42"/>
        <end position="63"/>
    </location>
</feature>
<dbReference type="PANTHER" id="PTHR11706">
    <property type="entry name" value="SOLUTE CARRIER PROTEIN FAMILY 11 MEMBER"/>
    <property type="match status" value="1"/>
</dbReference>
<proteinExistence type="predicted"/>
<dbReference type="EMBL" id="LZHX01000055">
    <property type="protein sequence ID" value="OBF20240.1"/>
    <property type="molecule type" value="Genomic_DNA"/>
</dbReference>
<protein>
    <submittedName>
        <fullName evidence="7">Divalent metal cation transporter</fullName>
    </submittedName>
</protein>
<feature type="transmembrane region" description="Helical" evidence="6">
    <location>
        <begin position="190"/>
        <end position="209"/>
    </location>
</feature>
<feature type="transmembrane region" description="Helical" evidence="6">
    <location>
        <begin position="9"/>
        <end position="27"/>
    </location>
</feature>
<keyword evidence="2" id="KW-0813">Transport</keyword>
<dbReference type="GO" id="GO:0034755">
    <property type="term" value="P:iron ion transmembrane transport"/>
    <property type="evidence" value="ECO:0007669"/>
    <property type="project" value="TreeGrafter"/>
</dbReference>
<dbReference type="NCBIfam" id="NF001923">
    <property type="entry name" value="PRK00701.1"/>
    <property type="match status" value="1"/>
</dbReference>
<dbReference type="NCBIfam" id="NF037982">
    <property type="entry name" value="Nramp_1"/>
    <property type="match status" value="1"/>
</dbReference>
<gene>
    <name evidence="7" type="ORF">A5726_16000</name>
</gene>
<evidence type="ECO:0000256" key="3">
    <source>
        <dbReference type="ARBA" id="ARBA00022692"/>
    </source>
</evidence>
<keyword evidence="3 6" id="KW-0812">Transmembrane</keyword>
<evidence type="ECO:0000313" key="7">
    <source>
        <dbReference type="EMBL" id="OBF20240.1"/>
    </source>
</evidence>
<dbReference type="Proteomes" id="UP000093779">
    <property type="component" value="Unassembled WGS sequence"/>
</dbReference>
<dbReference type="PANTHER" id="PTHR11706:SF33">
    <property type="entry name" value="NATURAL RESISTANCE-ASSOCIATED MACROPHAGE PROTEIN 2"/>
    <property type="match status" value="1"/>
</dbReference>
<keyword evidence="4 6" id="KW-1133">Transmembrane helix</keyword>
<evidence type="ECO:0000256" key="2">
    <source>
        <dbReference type="ARBA" id="ARBA00022448"/>
    </source>
</evidence>